<dbReference type="PANTHER" id="PTHR23090:SF9">
    <property type="entry name" value="GLUTAMINE-DEPENDENT NAD(+) SYNTHETASE"/>
    <property type="match status" value="1"/>
</dbReference>
<proteinExistence type="inferred from homology"/>
<comment type="pathway">
    <text evidence="1 8">Cofactor biosynthesis; NAD(+) biosynthesis; NAD(+) from deamido-NAD(+) (L-Gln route): step 1/1.</text>
</comment>
<feature type="domain" description="CN hydrolase" evidence="10">
    <location>
        <begin position="1"/>
        <end position="239"/>
    </location>
</feature>
<dbReference type="PIRSF" id="PIRSF006630">
    <property type="entry name" value="NADS_GAT"/>
    <property type="match status" value="1"/>
</dbReference>
<evidence type="ECO:0000259" key="10">
    <source>
        <dbReference type="PROSITE" id="PS50263"/>
    </source>
</evidence>
<evidence type="ECO:0000256" key="4">
    <source>
        <dbReference type="ARBA" id="ARBA00022598"/>
    </source>
</evidence>
<feature type="binding site" evidence="8">
    <location>
        <position position="175"/>
    </location>
    <ligand>
        <name>L-glutamine</name>
        <dbReference type="ChEBI" id="CHEBI:58359"/>
    </ligand>
</feature>
<dbReference type="AlphaFoldDB" id="A0A1F2P7H6"/>
<dbReference type="InterPro" id="IPR014445">
    <property type="entry name" value="Gln-dep_NAD_synthase"/>
</dbReference>
<dbReference type="EMBL" id="LYOS01000008">
    <property type="protein sequence ID" value="OFV67124.1"/>
    <property type="molecule type" value="Genomic_DNA"/>
</dbReference>
<feature type="active site" description="Nucleophile; for glutaminase activity" evidence="8">
    <location>
        <position position="142"/>
    </location>
</feature>
<feature type="binding site" evidence="8">
    <location>
        <position position="359"/>
    </location>
    <ligand>
        <name>deamido-NAD(+)</name>
        <dbReference type="ChEBI" id="CHEBI:58437"/>
        <note>ligand shared between two neighboring subunits</note>
    </ligand>
</feature>
<dbReference type="FunFam" id="3.40.50.620:FF:000106">
    <property type="entry name" value="Glutamine-dependent NAD(+) synthetase"/>
    <property type="match status" value="1"/>
</dbReference>
<dbReference type="SUPFAM" id="SSF56317">
    <property type="entry name" value="Carbon-nitrogen hydrolase"/>
    <property type="match status" value="1"/>
</dbReference>
<keyword evidence="7 8" id="KW-0520">NAD</keyword>
<dbReference type="Pfam" id="PF02540">
    <property type="entry name" value="NAD_synthase"/>
    <property type="match status" value="1"/>
</dbReference>
<dbReference type="GO" id="GO:0004359">
    <property type="term" value="F:glutaminase activity"/>
    <property type="evidence" value="ECO:0007669"/>
    <property type="project" value="InterPro"/>
</dbReference>
<dbReference type="GO" id="GO:0005737">
    <property type="term" value="C:cytoplasm"/>
    <property type="evidence" value="ECO:0007669"/>
    <property type="project" value="InterPro"/>
</dbReference>
<feature type="binding site" evidence="8">
    <location>
        <position position="388"/>
    </location>
    <ligand>
        <name>deamido-NAD(+)</name>
        <dbReference type="ChEBI" id="CHEBI:58437"/>
        <note>ligand shared between two neighboring subunits</note>
    </ligand>
</feature>
<gene>
    <name evidence="8" type="primary">nadE</name>
    <name evidence="11" type="ORF">SCAL_001749</name>
</gene>
<dbReference type="CDD" id="cd07570">
    <property type="entry name" value="GAT_Gln-NAD-synth"/>
    <property type="match status" value="1"/>
</dbReference>
<dbReference type="Pfam" id="PF00795">
    <property type="entry name" value="CN_hydrolase"/>
    <property type="match status" value="1"/>
</dbReference>
<evidence type="ECO:0000256" key="7">
    <source>
        <dbReference type="ARBA" id="ARBA00023027"/>
    </source>
</evidence>
<feature type="binding site" evidence="8">
    <location>
        <position position="500"/>
    </location>
    <ligand>
        <name>deamido-NAD(+)</name>
        <dbReference type="ChEBI" id="CHEBI:58437"/>
        <note>ligand shared between two neighboring subunits</note>
    </ligand>
</feature>
<feature type="binding site" evidence="8">
    <location>
        <position position="169"/>
    </location>
    <ligand>
        <name>L-glutamine</name>
        <dbReference type="ChEBI" id="CHEBI:58359"/>
    </ligand>
</feature>
<evidence type="ECO:0000256" key="2">
    <source>
        <dbReference type="ARBA" id="ARBA00005859"/>
    </source>
</evidence>
<dbReference type="PROSITE" id="PS00920">
    <property type="entry name" value="NITRIL_CHT_1"/>
    <property type="match status" value="1"/>
</dbReference>
<dbReference type="GO" id="GO:0008795">
    <property type="term" value="F:NAD+ synthase activity"/>
    <property type="evidence" value="ECO:0007669"/>
    <property type="project" value="UniProtKB-UniRule"/>
</dbReference>
<dbReference type="Gene3D" id="3.60.110.10">
    <property type="entry name" value="Carbon-nitrogen hydrolase"/>
    <property type="match status" value="1"/>
</dbReference>
<comment type="caution">
    <text evidence="11">The sequence shown here is derived from an EMBL/GenBank/DDBJ whole genome shotgun (WGS) entry which is preliminary data.</text>
</comment>
<dbReference type="InterPro" id="IPR003694">
    <property type="entry name" value="NAD_synthase"/>
</dbReference>
<organism evidence="11 12">
    <name type="scientific">Candidatus Syntropharchaeum caldarium</name>
    <dbReference type="NCBI Taxonomy" id="1838285"/>
    <lineage>
        <taxon>Archaea</taxon>
        <taxon>Methanobacteriati</taxon>
        <taxon>Methanobacteriota</taxon>
        <taxon>Stenosarchaea group</taxon>
        <taxon>Methanomicrobia</taxon>
        <taxon>Methanosarcinales</taxon>
        <taxon>ANME-2 cluster</taxon>
        <taxon>Candidatus Syntropharchaeum</taxon>
    </lineage>
</organism>
<name>A0A1F2P7H6_9EURY</name>
<protein>
    <recommendedName>
        <fullName evidence="8">Glutamine-dependent NAD(+) synthetase</fullName>
        <ecNumber evidence="8">6.3.5.1</ecNumber>
    </recommendedName>
    <alternativeName>
        <fullName evidence="8">NAD(+) synthase [glutamine-hydrolyzing]</fullName>
    </alternativeName>
</protein>
<comment type="similarity">
    <text evidence="2 9">Belongs to the NAD synthetase family.</text>
</comment>
<comment type="caution">
    <text evidence="8">Lacks conserved residue(s) required for the propagation of feature annotation.</text>
</comment>
<evidence type="ECO:0000313" key="11">
    <source>
        <dbReference type="EMBL" id="OFV67124.1"/>
    </source>
</evidence>
<evidence type="ECO:0000256" key="9">
    <source>
        <dbReference type="RuleBase" id="RU003811"/>
    </source>
</evidence>
<comment type="function">
    <text evidence="8">Catalyzes the ATP-dependent amidation of deamido-NAD to form NAD. Uses L-glutamine as a nitrogen source.</text>
</comment>
<feature type="binding site" evidence="8">
    <location>
        <position position="383"/>
    </location>
    <ligand>
        <name>ATP</name>
        <dbReference type="ChEBI" id="CHEBI:30616"/>
    </ligand>
</feature>
<dbReference type="GO" id="GO:0003952">
    <property type="term" value="F:NAD+ synthase (glutamine-hydrolyzing) activity"/>
    <property type="evidence" value="ECO:0007669"/>
    <property type="project" value="UniProtKB-EC"/>
</dbReference>
<dbReference type="SUPFAM" id="SSF52402">
    <property type="entry name" value="Adenine nucleotide alpha hydrolases-like"/>
    <property type="match status" value="1"/>
</dbReference>
<keyword evidence="5 8" id="KW-0547">Nucleotide-binding</keyword>
<dbReference type="PROSITE" id="PS50263">
    <property type="entry name" value="CN_HYDROLASE"/>
    <property type="match status" value="1"/>
</dbReference>
<feature type="binding site" evidence="8">
    <location>
        <begin position="276"/>
        <end position="283"/>
    </location>
    <ligand>
        <name>ATP</name>
        <dbReference type="ChEBI" id="CHEBI:30616"/>
    </ligand>
</feature>
<evidence type="ECO:0000256" key="5">
    <source>
        <dbReference type="ARBA" id="ARBA00022741"/>
    </source>
</evidence>
<dbReference type="UniPathway" id="UPA00253">
    <property type="reaction ID" value="UER00334"/>
</dbReference>
<dbReference type="EC" id="6.3.5.1" evidence="8"/>
<dbReference type="GO" id="GO:0000257">
    <property type="term" value="F:nitrilase activity"/>
    <property type="evidence" value="ECO:0007669"/>
    <property type="project" value="UniProtKB-ARBA"/>
</dbReference>
<feature type="active site" description="Proton acceptor; for glutaminase activity" evidence="8">
    <location>
        <position position="39"/>
    </location>
</feature>
<dbReference type="PANTHER" id="PTHR23090">
    <property type="entry name" value="NH 3 /GLUTAMINE-DEPENDENT NAD + SYNTHETASE"/>
    <property type="match status" value="1"/>
</dbReference>
<dbReference type="STRING" id="1838285.SCAL_001749"/>
<accession>A0A1F2P7H6</accession>
<comment type="catalytic activity">
    <reaction evidence="8">
        <text>deamido-NAD(+) + L-glutamine + ATP + H2O = L-glutamate + AMP + diphosphate + NAD(+) + H(+)</text>
        <dbReference type="Rhea" id="RHEA:24384"/>
        <dbReference type="ChEBI" id="CHEBI:15377"/>
        <dbReference type="ChEBI" id="CHEBI:15378"/>
        <dbReference type="ChEBI" id="CHEBI:29985"/>
        <dbReference type="ChEBI" id="CHEBI:30616"/>
        <dbReference type="ChEBI" id="CHEBI:33019"/>
        <dbReference type="ChEBI" id="CHEBI:57540"/>
        <dbReference type="ChEBI" id="CHEBI:58359"/>
        <dbReference type="ChEBI" id="CHEBI:58437"/>
        <dbReference type="ChEBI" id="CHEBI:456215"/>
        <dbReference type="EC" id="6.3.5.1"/>
    </reaction>
</comment>
<evidence type="ECO:0000313" key="12">
    <source>
        <dbReference type="Proteomes" id="UP000186940"/>
    </source>
</evidence>
<dbReference type="Proteomes" id="UP000186940">
    <property type="component" value="Unassembled WGS sequence"/>
</dbReference>
<dbReference type="NCBIfam" id="TIGR00552">
    <property type="entry name" value="nadE"/>
    <property type="match status" value="1"/>
</dbReference>
<evidence type="ECO:0000256" key="3">
    <source>
        <dbReference type="ARBA" id="ARBA00007145"/>
    </source>
</evidence>
<evidence type="ECO:0000256" key="1">
    <source>
        <dbReference type="ARBA" id="ARBA00005188"/>
    </source>
</evidence>
<reference evidence="11" key="1">
    <citation type="submission" date="2016-05" db="EMBL/GenBank/DDBJ databases">
        <title>Microbial consortia oxidize butane by reversing methanogenesis.</title>
        <authorList>
            <person name="Laso-Perez R."/>
            <person name="Richter M."/>
            <person name="Wegener G."/>
            <person name="Musat F."/>
        </authorList>
    </citation>
    <scope>NUCLEOTIDE SEQUENCE [LARGE SCALE GENOMIC DNA]</scope>
    <source>
        <strain evidence="11">BOX2</strain>
    </source>
</reference>
<dbReference type="InterPro" id="IPR014729">
    <property type="entry name" value="Rossmann-like_a/b/a_fold"/>
</dbReference>
<dbReference type="Gene3D" id="3.40.50.620">
    <property type="entry name" value="HUPs"/>
    <property type="match status" value="1"/>
</dbReference>
<dbReference type="CDD" id="cd00553">
    <property type="entry name" value="NAD_synthase"/>
    <property type="match status" value="1"/>
</dbReference>
<dbReference type="PATRIC" id="fig|1838285.3.peg.1780"/>
<keyword evidence="4 8" id="KW-0436">Ligase</keyword>
<keyword evidence="6 8" id="KW-0067">ATP-binding</keyword>
<comment type="similarity">
    <text evidence="3 8">In the C-terminal section; belongs to the NAD synthetase family.</text>
</comment>
<feature type="active site" description="For glutaminase activity" evidence="8">
    <location>
        <position position="106"/>
    </location>
</feature>
<evidence type="ECO:0000256" key="8">
    <source>
        <dbReference type="HAMAP-Rule" id="MF_02090"/>
    </source>
</evidence>
<dbReference type="InterPro" id="IPR000132">
    <property type="entry name" value="Nitrilase/CN_hydratase_CS"/>
</dbReference>
<dbReference type="GO" id="GO:0009435">
    <property type="term" value="P:NAD+ biosynthetic process"/>
    <property type="evidence" value="ECO:0007669"/>
    <property type="project" value="UniProtKB-UniRule"/>
</dbReference>
<keyword evidence="12" id="KW-1185">Reference proteome</keyword>
<dbReference type="InterPro" id="IPR022310">
    <property type="entry name" value="NAD/GMP_synthase"/>
</dbReference>
<evidence type="ECO:0000256" key="6">
    <source>
        <dbReference type="ARBA" id="ARBA00022840"/>
    </source>
</evidence>
<dbReference type="NCBIfam" id="NF010588">
    <property type="entry name" value="PRK13981.1"/>
    <property type="match status" value="1"/>
</dbReference>
<dbReference type="InterPro" id="IPR036526">
    <property type="entry name" value="C-N_Hydrolase_sf"/>
</dbReference>
<sequence>MALGQINPTVGDISGNTSKIIRFIKAAAERGADLVVFPELAITGYPPKDLLLKPSFIKDNRDALKQIITASEGIAVVTGFVDADKKKLYNAAALIKERELIGIQHKMHLPSCDVFDEKRYFEPATKIEIFDLGKIKLGLNICEDIWVEHGPYEVQAAKGADLIVNISASPFYTGKTKVRRELISKRARENEVWLLYLNLVGGQDDLIFDGRSSIVNREGKLIAECKSFEEDLPVIDLDHEVITPEEEEGISEIYSALVLGVRDYIQKNGFSKVVIGLSGGIDSAVTAALARDALGSRNVIGVSMPSAITSRQSIDDAEKLACNLDIDFKVIPIAKIVDAYTETLSEEFKGREVDATEENIQARIRGNILMALSNKFGYFVLSTGNKSELAVGYCTLYGDMAGGLAVLSDVLKTTVYELARYINQINESEIIPEGIITKEPSAELREGQKDADSLPPYSVLDPILRAYIEEQRSREEIVSQGFDDEIVADIIFRVDHNEYKRQQMALGIKITPLAFGSGRRMPITNRYSG</sequence>
<dbReference type="InterPro" id="IPR003010">
    <property type="entry name" value="C-N_Hydrolase"/>
</dbReference>
<dbReference type="GO" id="GO:0005524">
    <property type="term" value="F:ATP binding"/>
    <property type="evidence" value="ECO:0007669"/>
    <property type="project" value="UniProtKB-UniRule"/>
</dbReference>
<dbReference type="HAMAP" id="MF_02090">
    <property type="entry name" value="NadE_glutamine_dep"/>
    <property type="match status" value="1"/>
</dbReference>